<gene>
    <name evidence="1" type="ORF">RJ640_011088</name>
</gene>
<evidence type="ECO:0000313" key="2">
    <source>
        <dbReference type="Proteomes" id="UP001187471"/>
    </source>
</evidence>
<keyword evidence="2" id="KW-1185">Reference proteome</keyword>
<dbReference type="GO" id="GO:0042797">
    <property type="term" value="P:tRNA transcription by RNA polymerase III"/>
    <property type="evidence" value="ECO:0007669"/>
    <property type="project" value="TreeGrafter"/>
</dbReference>
<dbReference type="AlphaFoldDB" id="A0AA88R881"/>
<accession>A0AA88R881</accession>
<evidence type="ECO:0000313" key="1">
    <source>
        <dbReference type="EMBL" id="KAK2977030.1"/>
    </source>
</evidence>
<proteinExistence type="predicted"/>
<dbReference type="Pfam" id="PF04801">
    <property type="entry name" value="RPC5"/>
    <property type="match status" value="1"/>
</dbReference>
<organism evidence="1 2">
    <name type="scientific">Escallonia rubra</name>
    <dbReference type="NCBI Taxonomy" id="112253"/>
    <lineage>
        <taxon>Eukaryota</taxon>
        <taxon>Viridiplantae</taxon>
        <taxon>Streptophyta</taxon>
        <taxon>Embryophyta</taxon>
        <taxon>Tracheophyta</taxon>
        <taxon>Spermatophyta</taxon>
        <taxon>Magnoliopsida</taxon>
        <taxon>eudicotyledons</taxon>
        <taxon>Gunneridae</taxon>
        <taxon>Pentapetalae</taxon>
        <taxon>asterids</taxon>
        <taxon>campanulids</taxon>
        <taxon>Escalloniales</taxon>
        <taxon>Escalloniaceae</taxon>
        <taxon>Escallonia</taxon>
    </lineage>
</organism>
<sequence length="418" mass="47443">MPDERASEYFWSNPHLSSSEFRSGWVPLKYHGANSDISARYLRNMGKPLRRFEALMDLAPDQPVEVVLGILKKLAHLVQGLWVPKSSLLYGKEENEFTDRDYILLLFSKNSVIRDAQLPKDPPKAMEDVLKVLAVKRPSFCHWKFKEPPDTSFIKLHPHIVKEQEQAWQHLEKPIIDFYFKGRKRSVGKIDSKPSVSEKAAASTNFNKAAIRTLNGSSAGTLMSDESREALLKALQKLFQTHKVCRSEHICQRLREMAVSESNHRKGIAREAIAAVNVVDAHPEQLREVITTVAREIYGVYVSKSSPDHPQYDQLRGIVIDLLIVRGPKAKLKKAEIIDVAKMQLKRDITPNEIQKVWKFICMKIFHASTIIHSVDKGDAIGREEDKAGMIRACAPQYEHISLKTKLGDLLFDGFSGN</sequence>
<dbReference type="PANTHER" id="PTHR12069:SF0">
    <property type="entry name" value="DNA-DIRECTED RNA POLYMERASE III SUBUNIT RPC5"/>
    <property type="match status" value="1"/>
</dbReference>
<dbReference type="InterPro" id="IPR006886">
    <property type="entry name" value="RNA_pol_III_Rpc5"/>
</dbReference>
<dbReference type="EMBL" id="JAVXUO010002015">
    <property type="protein sequence ID" value="KAK2977030.1"/>
    <property type="molecule type" value="Genomic_DNA"/>
</dbReference>
<protein>
    <submittedName>
        <fullName evidence="1">Uncharacterized protein</fullName>
    </submittedName>
</protein>
<dbReference type="GO" id="GO:0005666">
    <property type="term" value="C:RNA polymerase III complex"/>
    <property type="evidence" value="ECO:0007669"/>
    <property type="project" value="TreeGrafter"/>
</dbReference>
<dbReference type="Proteomes" id="UP001187471">
    <property type="component" value="Unassembled WGS sequence"/>
</dbReference>
<comment type="caution">
    <text evidence="1">The sequence shown here is derived from an EMBL/GenBank/DDBJ whole genome shotgun (WGS) entry which is preliminary data.</text>
</comment>
<name>A0AA88R881_9ASTE</name>
<dbReference type="PANTHER" id="PTHR12069">
    <property type="entry name" value="DNA-DIRECTED RNA POLYMERASES III 80 KDA POLYPEPTIDE RNA POLYMERASE III SUBUNIT 5"/>
    <property type="match status" value="1"/>
</dbReference>
<reference evidence="1" key="1">
    <citation type="submission" date="2022-12" db="EMBL/GenBank/DDBJ databases">
        <title>Draft genome assemblies for two species of Escallonia (Escalloniales).</title>
        <authorList>
            <person name="Chanderbali A."/>
            <person name="Dervinis C."/>
            <person name="Anghel I."/>
            <person name="Soltis D."/>
            <person name="Soltis P."/>
            <person name="Zapata F."/>
        </authorList>
    </citation>
    <scope>NUCLEOTIDE SEQUENCE</scope>
    <source>
        <strain evidence="1">UCBG92.1500</strain>
        <tissue evidence="1">Leaf</tissue>
    </source>
</reference>